<keyword evidence="8" id="KW-1185">Reference proteome</keyword>
<comment type="caution">
    <text evidence="7">The sequence shown here is derived from an EMBL/GenBank/DDBJ whole genome shotgun (WGS) entry which is preliminary data.</text>
</comment>
<evidence type="ECO:0000256" key="4">
    <source>
        <dbReference type="ARBA" id="ARBA00022741"/>
    </source>
</evidence>
<keyword evidence="3" id="KW-0677">Repeat</keyword>
<dbReference type="EMBL" id="JBBWWR010000011">
    <property type="protein sequence ID" value="KAK8960129.1"/>
    <property type="molecule type" value="Genomic_DNA"/>
</dbReference>
<comment type="similarity">
    <text evidence="1">Belongs to the disease resistance NB-LRR family.</text>
</comment>
<sequence length="101" mass="11400">MVEVVTTNLLKFVSDQLASKALSEFTLLTDTDKELRKPERTLSTIQDVLEDAKTRQVKDRALSVVSILGLGGFGKTTLAQVVYNDERVRVRFENRILAYLL</sequence>
<evidence type="ECO:0000313" key="7">
    <source>
        <dbReference type="EMBL" id="KAK8960129.1"/>
    </source>
</evidence>
<keyword evidence="5" id="KW-0611">Plant defense</keyword>
<feature type="domain" description="Disease resistance N-terminal" evidence="6">
    <location>
        <begin position="10"/>
        <end position="63"/>
    </location>
</feature>
<evidence type="ECO:0000256" key="3">
    <source>
        <dbReference type="ARBA" id="ARBA00022737"/>
    </source>
</evidence>
<evidence type="ECO:0000259" key="6">
    <source>
        <dbReference type="Pfam" id="PF18052"/>
    </source>
</evidence>
<dbReference type="Pfam" id="PF18052">
    <property type="entry name" value="Rx_N"/>
    <property type="match status" value="1"/>
</dbReference>
<proteinExistence type="inferred from homology"/>
<dbReference type="Gene3D" id="3.40.50.300">
    <property type="entry name" value="P-loop containing nucleotide triphosphate hydrolases"/>
    <property type="match status" value="1"/>
</dbReference>
<name>A0ABR2M8Y3_9ASPA</name>
<protein>
    <submittedName>
        <fullName evidence="7">Disease resistance RPP13-like protein 1</fullName>
    </submittedName>
</protein>
<reference evidence="7 8" key="1">
    <citation type="journal article" date="2022" name="Nat. Plants">
        <title>Genomes of leafy and leafless Platanthera orchids illuminate the evolution of mycoheterotrophy.</title>
        <authorList>
            <person name="Li M.H."/>
            <person name="Liu K.W."/>
            <person name="Li Z."/>
            <person name="Lu H.C."/>
            <person name="Ye Q.L."/>
            <person name="Zhang D."/>
            <person name="Wang J.Y."/>
            <person name="Li Y.F."/>
            <person name="Zhong Z.M."/>
            <person name="Liu X."/>
            <person name="Yu X."/>
            <person name="Liu D.K."/>
            <person name="Tu X.D."/>
            <person name="Liu B."/>
            <person name="Hao Y."/>
            <person name="Liao X.Y."/>
            <person name="Jiang Y.T."/>
            <person name="Sun W.H."/>
            <person name="Chen J."/>
            <person name="Chen Y.Q."/>
            <person name="Ai Y."/>
            <person name="Zhai J.W."/>
            <person name="Wu S.S."/>
            <person name="Zhou Z."/>
            <person name="Hsiao Y.Y."/>
            <person name="Wu W.L."/>
            <person name="Chen Y.Y."/>
            <person name="Lin Y.F."/>
            <person name="Hsu J.L."/>
            <person name="Li C.Y."/>
            <person name="Wang Z.W."/>
            <person name="Zhao X."/>
            <person name="Zhong W.Y."/>
            <person name="Ma X.K."/>
            <person name="Ma L."/>
            <person name="Huang J."/>
            <person name="Chen G.Z."/>
            <person name="Huang M.Z."/>
            <person name="Huang L."/>
            <person name="Peng D.H."/>
            <person name="Luo Y.B."/>
            <person name="Zou S.Q."/>
            <person name="Chen S.P."/>
            <person name="Lan S."/>
            <person name="Tsai W.C."/>
            <person name="Van de Peer Y."/>
            <person name="Liu Z.J."/>
        </authorList>
    </citation>
    <scope>NUCLEOTIDE SEQUENCE [LARGE SCALE GENOMIC DNA]</scope>
    <source>
        <strain evidence="7">Lor288</strain>
    </source>
</reference>
<organism evidence="7 8">
    <name type="scientific">Platanthera guangdongensis</name>
    <dbReference type="NCBI Taxonomy" id="2320717"/>
    <lineage>
        <taxon>Eukaryota</taxon>
        <taxon>Viridiplantae</taxon>
        <taxon>Streptophyta</taxon>
        <taxon>Embryophyta</taxon>
        <taxon>Tracheophyta</taxon>
        <taxon>Spermatophyta</taxon>
        <taxon>Magnoliopsida</taxon>
        <taxon>Liliopsida</taxon>
        <taxon>Asparagales</taxon>
        <taxon>Orchidaceae</taxon>
        <taxon>Orchidoideae</taxon>
        <taxon>Orchideae</taxon>
        <taxon>Orchidinae</taxon>
        <taxon>Platanthera</taxon>
    </lineage>
</organism>
<evidence type="ECO:0000256" key="1">
    <source>
        <dbReference type="ARBA" id="ARBA00008894"/>
    </source>
</evidence>
<keyword evidence="2" id="KW-0433">Leucine-rich repeat</keyword>
<evidence type="ECO:0000256" key="5">
    <source>
        <dbReference type="ARBA" id="ARBA00022821"/>
    </source>
</evidence>
<keyword evidence="4" id="KW-0547">Nucleotide-binding</keyword>
<evidence type="ECO:0000256" key="2">
    <source>
        <dbReference type="ARBA" id="ARBA00022614"/>
    </source>
</evidence>
<accession>A0ABR2M8Y3</accession>
<evidence type="ECO:0000313" key="8">
    <source>
        <dbReference type="Proteomes" id="UP001412067"/>
    </source>
</evidence>
<gene>
    <name evidence="7" type="primary">RPPL1</name>
    <name evidence="7" type="ORF">KSP40_PGU005619</name>
</gene>
<dbReference type="Proteomes" id="UP001412067">
    <property type="component" value="Unassembled WGS sequence"/>
</dbReference>
<dbReference type="InterPro" id="IPR027417">
    <property type="entry name" value="P-loop_NTPase"/>
</dbReference>
<dbReference type="InterPro" id="IPR041118">
    <property type="entry name" value="Rx_N"/>
</dbReference>
<dbReference type="SUPFAM" id="SSF52540">
    <property type="entry name" value="P-loop containing nucleoside triphosphate hydrolases"/>
    <property type="match status" value="1"/>
</dbReference>